<keyword evidence="2" id="KW-1185">Reference proteome</keyword>
<sequence>MPSTPSNPSLTNSNQLMDLLQKEEIVECHDITESTAKEFLELADRKNLKLSYNPHTKKIKIVMPTWIHSGCLNWVQDWVAELRRSEQWDWETIWAAGKGELRVFAGEYANRIIMPDCAVFISALDYPTIAMEVAYAETYENLKKDARLLLEGTEGEISIAILVKIVPLEPDESRVQSAFVQLYEYDSLRNKAIPRGGRKTLFPVPDNHASQKIEFSWGDVLKTQLSEIQPASAKPPPLLLDDLRKIINGCTDRHVRLRTRRGYLGN</sequence>
<protein>
    <submittedName>
        <fullName evidence="1">Uncharacterized protein</fullName>
    </submittedName>
</protein>
<name>A0A2B7X3F2_9EURO</name>
<dbReference type="Proteomes" id="UP000224080">
    <property type="component" value="Unassembled WGS sequence"/>
</dbReference>
<accession>A0A2B7X3F2</accession>
<organism evidence="1 2">
    <name type="scientific">Blastomyces parvus</name>
    <dbReference type="NCBI Taxonomy" id="2060905"/>
    <lineage>
        <taxon>Eukaryota</taxon>
        <taxon>Fungi</taxon>
        <taxon>Dikarya</taxon>
        <taxon>Ascomycota</taxon>
        <taxon>Pezizomycotina</taxon>
        <taxon>Eurotiomycetes</taxon>
        <taxon>Eurotiomycetidae</taxon>
        <taxon>Onygenales</taxon>
        <taxon>Ajellomycetaceae</taxon>
        <taxon>Blastomyces</taxon>
    </lineage>
</organism>
<proteinExistence type="predicted"/>
<evidence type="ECO:0000313" key="1">
    <source>
        <dbReference type="EMBL" id="PGH03380.1"/>
    </source>
</evidence>
<dbReference type="AlphaFoldDB" id="A0A2B7X3F2"/>
<evidence type="ECO:0000313" key="2">
    <source>
        <dbReference type="Proteomes" id="UP000224080"/>
    </source>
</evidence>
<comment type="caution">
    <text evidence="1">The sequence shown here is derived from an EMBL/GenBank/DDBJ whole genome shotgun (WGS) entry which is preliminary data.</text>
</comment>
<dbReference type="OrthoDB" id="4183717at2759"/>
<gene>
    <name evidence="1" type="ORF">GX51_04111</name>
</gene>
<dbReference type="EMBL" id="PDNC01000049">
    <property type="protein sequence ID" value="PGH03380.1"/>
    <property type="molecule type" value="Genomic_DNA"/>
</dbReference>
<reference evidence="1 2" key="1">
    <citation type="submission" date="2017-10" db="EMBL/GenBank/DDBJ databases">
        <title>Comparative genomics in systemic dimorphic fungi from Ajellomycetaceae.</title>
        <authorList>
            <person name="Munoz J.F."/>
            <person name="Mcewen J.G."/>
            <person name="Clay O.K."/>
            <person name="Cuomo C.A."/>
        </authorList>
    </citation>
    <scope>NUCLEOTIDE SEQUENCE [LARGE SCALE GENOMIC DNA]</scope>
    <source>
        <strain evidence="1 2">UAMH130</strain>
    </source>
</reference>